<comment type="caution">
    <text evidence="1">The sequence shown here is derived from an EMBL/GenBank/DDBJ whole genome shotgun (WGS) entry which is preliminary data.</text>
</comment>
<keyword evidence="2" id="KW-1185">Reference proteome</keyword>
<dbReference type="Proteomes" id="UP000004525">
    <property type="component" value="Unassembled WGS sequence"/>
</dbReference>
<evidence type="ECO:0000313" key="1">
    <source>
        <dbReference type="EMBL" id="EEN80270.1"/>
    </source>
</evidence>
<organism evidence="1 2">
    <name type="scientific">Lacticaseibacillus rhamnosus (strain LMS2-1)</name>
    <dbReference type="NCBI Taxonomy" id="525361"/>
    <lineage>
        <taxon>Bacteria</taxon>
        <taxon>Bacillati</taxon>
        <taxon>Bacillota</taxon>
        <taxon>Bacilli</taxon>
        <taxon>Lactobacillales</taxon>
        <taxon>Lactobacillaceae</taxon>
        <taxon>Lacticaseibacillus</taxon>
    </lineage>
</organism>
<dbReference type="HOGENOM" id="CLU_2382533_0_0_9"/>
<proteinExistence type="predicted"/>
<dbReference type="EMBL" id="ACIZ01000066">
    <property type="protein sequence ID" value="EEN80270.1"/>
    <property type="molecule type" value="Genomic_DNA"/>
</dbReference>
<protein>
    <submittedName>
        <fullName evidence="1">Uncharacterized protein</fullName>
    </submittedName>
</protein>
<evidence type="ECO:0000313" key="2">
    <source>
        <dbReference type="Proteomes" id="UP000004525"/>
    </source>
</evidence>
<name>C2JXD7_LACRM</name>
<reference evidence="1" key="1">
    <citation type="submission" date="2009-01" db="EMBL/GenBank/DDBJ databases">
        <authorList>
            <person name="Qin X."/>
            <person name="Bachman B."/>
            <person name="Battles P."/>
            <person name="Bell A."/>
            <person name="Bess C."/>
            <person name="Bickham C."/>
            <person name="Chaboub L."/>
            <person name="Chen D."/>
            <person name="Coyle M."/>
            <person name="Deiros D.R."/>
            <person name="Dinh H."/>
            <person name="Forbes L."/>
            <person name="Fowler G."/>
            <person name="Francisco L."/>
            <person name="Fu Q."/>
            <person name="Gubbala S."/>
            <person name="Hale W."/>
            <person name="Han Y."/>
            <person name="Hemphill L."/>
            <person name="Highlander S.K."/>
            <person name="Hirani K."/>
            <person name="Hogues M."/>
            <person name="Jackson L."/>
            <person name="Jakkamsetti A."/>
            <person name="Javaid M."/>
            <person name="Jiang H."/>
            <person name="Korchina V."/>
            <person name="Kovar C."/>
            <person name="Lara F."/>
            <person name="Lee S."/>
            <person name="Mata R."/>
            <person name="Mathew T."/>
            <person name="Moen C."/>
            <person name="Morales K."/>
            <person name="Munidasa M."/>
            <person name="Nazareth L."/>
            <person name="Ngo R."/>
            <person name="Nguyen L."/>
            <person name="Okwuonu G."/>
            <person name="Ongeri F."/>
            <person name="Patil S."/>
            <person name="Petrosino J."/>
            <person name="Pham C."/>
            <person name="Pham P."/>
            <person name="Pu L.-L."/>
            <person name="Puazo M."/>
            <person name="Raj R."/>
            <person name="Reid J."/>
            <person name="Rouhana J."/>
            <person name="Saada N."/>
            <person name="Shang Y."/>
            <person name="Simmons D."/>
            <person name="Thornton R."/>
            <person name="Warren J."/>
            <person name="Weissenberger G."/>
            <person name="Zhang J."/>
            <person name="Zhang L."/>
            <person name="Zhou C."/>
            <person name="Zhu D."/>
            <person name="Muzny D."/>
            <person name="Worley K."/>
            <person name="Gibbs R."/>
        </authorList>
    </citation>
    <scope>NUCLEOTIDE SEQUENCE [LARGE SCALE GENOMIC DNA]</scope>
    <source>
        <strain evidence="1">LMS2-1</strain>
    </source>
</reference>
<dbReference type="AlphaFoldDB" id="C2JXD7"/>
<accession>C2JXD7</accession>
<sequence>MTSQLVKAVKTFHPYPLPFKVRKVVDTKDLTIGNLTGISYRLDFIASAPADHLALFQPCAGMLWHEHNNHDTLILSLLDNQYIDPLAWVDCFGY</sequence>
<gene>
    <name evidence="1" type="ORF">HMPREF0539_1571</name>
</gene>